<organism evidence="10 11">
    <name type="scientific">Geoglobus acetivorans</name>
    <dbReference type="NCBI Taxonomy" id="565033"/>
    <lineage>
        <taxon>Archaea</taxon>
        <taxon>Methanobacteriati</taxon>
        <taxon>Methanobacteriota</taxon>
        <taxon>Archaeoglobi</taxon>
        <taxon>Archaeoglobales</taxon>
        <taxon>Archaeoglobaceae</taxon>
        <taxon>Geoglobus</taxon>
    </lineage>
</organism>
<evidence type="ECO:0000313" key="11">
    <source>
        <dbReference type="Proteomes" id="UP001492541"/>
    </source>
</evidence>
<dbReference type="RefSeq" id="WP_193807441.1">
    <property type="nucleotide sequence ID" value="NZ_CP087714.1"/>
</dbReference>
<evidence type="ECO:0000256" key="7">
    <source>
        <dbReference type="ARBA" id="ARBA00023136"/>
    </source>
</evidence>
<gene>
    <name evidence="10" type="ORF">LPQ35_09440</name>
</gene>
<feature type="transmembrane region" description="Helical" evidence="9">
    <location>
        <begin position="193"/>
        <end position="215"/>
    </location>
</feature>
<feature type="transmembrane region" description="Helical" evidence="9">
    <location>
        <begin position="39"/>
        <end position="59"/>
    </location>
</feature>
<feature type="transmembrane region" description="Helical" evidence="9">
    <location>
        <begin position="143"/>
        <end position="164"/>
    </location>
</feature>
<evidence type="ECO:0000256" key="1">
    <source>
        <dbReference type="ARBA" id="ARBA00004651"/>
    </source>
</evidence>
<dbReference type="PANTHER" id="PTHR11795">
    <property type="entry name" value="BRANCHED-CHAIN AMINO ACID TRANSPORT SYSTEM PERMEASE PROTEIN LIVH"/>
    <property type="match status" value="1"/>
</dbReference>
<keyword evidence="7 9" id="KW-0472">Membrane</keyword>
<keyword evidence="2" id="KW-0813">Transport</keyword>
<feature type="transmembrane region" description="Helical" evidence="9">
    <location>
        <begin position="98"/>
        <end position="123"/>
    </location>
</feature>
<sequence>MDSSTFFYIVFSTIQLGLVYTLISLGFNLLYSSTRIINVAYGELIALGGYIAFWFYTLYSIPPPITMLFAGAILAAISYPIYLLLFKPLLETRNVEYIEVWGVIITFGLSITLQGFMTLFWSAQSKAYTYFDNVVPIGAVTVTLNRLIVMIIAALLVTILYILLFKTDFGISMRSVIQDPDLAAVLGLNIKSIFAMSFILSSAIAGISGVLISVIVEISPFMGVTYVILAFVITVIGGVGNPLGSLVGGLVLGLLDVLIGYTIGPSLNLFIVYSLLVAILVLRPKGLLGRG</sequence>
<keyword evidence="11" id="KW-1185">Reference proteome</keyword>
<keyword evidence="4 9" id="KW-0812">Transmembrane</keyword>
<comment type="subcellular location">
    <subcellularLocation>
        <location evidence="1">Cell membrane</location>
        <topology evidence="1">Multi-pass membrane protein</topology>
    </subcellularLocation>
</comment>
<dbReference type="InterPro" id="IPR001851">
    <property type="entry name" value="ABC_transp_permease"/>
</dbReference>
<name>A0ABZ3H1N6_GEOAI</name>
<dbReference type="CDD" id="cd06582">
    <property type="entry name" value="TM_PBP1_LivH_like"/>
    <property type="match status" value="1"/>
</dbReference>
<comment type="similarity">
    <text evidence="8">Belongs to the binding-protein-dependent transport system permease family. LivHM subfamily.</text>
</comment>
<keyword evidence="3" id="KW-1003">Cell membrane</keyword>
<evidence type="ECO:0000256" key="6">
    <source>
        <dbReference type="ARBA" id="ARBA00022989"/>
    </source>
</evidence>
<dbReference type="Pfam" id="PF02653">
    <property type="entry name" value="BPD_transp_2"/>
    <property type="match status" value="1"/>
</dbReference>
<evidence type="ECO:0000256" key="2">
    <source>
        <dbReference type="ARBA" id="ARBA00022448"/>
    </source>
</evidence>
<feature type="transmembrane region" description="Helical" evidence="9">
    <location>
        <begin position="65"/>
        <end position="86"/>
    </location>
</feature>
<evidence type="ECO:0000256" key="4">
    <source>
        <dbReference type="ARBA" id="ARBA00022692"/>
    </source>
</evidence>
<evidence type="ECO:0000256" key="9">
    <source>
        <dbReference type="SAM" id="Phobius"/>
    </source>
</evidence>
<evidence type="ECO:0000256" key="3">
    <source>
        <dbReference type="ARBA" id="ARBA00022475"/>
    </source>
</evidence>
<dbReference type="InterPro" id="IPR052157">
    <property type="entry name" value="BCAA_transport_permease"/>
</dbReference>
<reference evidence="10 11" key="1">
    <citation type="submission" date="2021-11" db="EMBL/GenBank/DDBJ databases">
        <title>Whole genome of Geoglobus acetivorans.</title>
        <authorList>
            <person name="Liu D."/>
        </authorList>
    </citation>
    <scope>NUCLEOTIDE SEQUENCE [LARGE SCALE GENOMIC DNA]</scope>
    <source>
        <strain evidence="10 11">SBH6</strain>
    </source>
</reference>
<dbReference type="EMBL" id="CP087714">
    <property type="protein sequence ID" value="XAT63466.1"/>
    <property type="molecule type" value="Genomic_DNA"/>
</dbReference>
<proteinExistence type="inferred from homology"/>
<evidence type="ECO:0000256" key="8">
    <source>
        <dbReference type="ARBA" id="ARBA00037998"/>
    </source>
</evidence>
<keyword evidence="6 9" id="KW-1133">Transmembrane helix</keyword>
<feature type="transmembrane region" description="Helical" evidence="9">
    <location>
        <begin position="270"/>
        <end position="288"/>
    </location>
</feature>
<evidence type="ECO:0000313" key="10">
    <source>
        <dbReference type="EMBL" id="XAT63466.1"/>
    </source>
</evidence>
<protein>
    <submittedName>
        <fullName evidence="10">Branched-chain amino acid ABC transporter permease</fullName>
    </submittedName>
</protein>
<evidence type="ECO:0000256" key="5">
    <source>
        <dbReference type="ARBA" id="ARBA00022970"/>
    </source>
</evidence>
<accession>A0ABZ3H1N6</accession>
<feature type="transmembrane region" description="Helical" evidence="9">
    <location>
        <begin position="6"/>
        <end position="27"/>
    </location>
</feature>
<feature type="transmembrane region" description="Helical" evidence="9">
    <location>
        <begin position="221"/>
        <end position="239"/>
    </location>
</feature>
<dbReference type="PANTHER" id="PTHR11795:SF449">
    <property type="entry name" value="BRANCHED-CHAIN AMINO ACID TRANSPORT PERMEASE PROTEIN LIVH-RELATED"/>
    <property type="match status" value="1"/>
</dbReference>
<keyword evidence="5" id="KW-0029">Amino-acid transport</keyword>
<dbReference type="GeneID" id="90449915"/>
<dbReference type="Proteomes" id="UP001492541">
    <property type="component" value="Chromosome"/>
</dbReference>